<sequence>MNKVYRQLVKRGMIRVFWTSDIFGRRRPPPTAADTGPRLDKESPKAGGFNPVPAVVVEGELSGWRADGMLGGGGRFPRKIKSHDGQIAAAAPAPVTRHHSTIFEITVLRSSALFEVQFELIFLLRIIGAALQRDAGDACATTCLRCNFIVICNMNCNIG</sequence>
<evidence type="ECO:0000256" key="1">
    <source>
        <dbReference type="SAM" id="MobiDB-lite"/>
    </source>
</evidence>
<reference evidence="2" key="1">
    <citation type="submission" date="2021-12" db="EMBL/GenBank/DDBJ databases">
        <authorList>
            <person name="Martin H S."/>
        </authorList>
    </citation>
    <scope>NUCLEOTIDE SEQUENCE</scope>
</reference>
<protein>
    <submittedName>
        <fullName evidence="2">Uncharacterized protein</fullName>
    </submittedName>
</protein>
<feature type="non-terminal residue" evidence="2">
    <location>
        <position position="159"/>
    </location>
</feature>
<gene>
    <name evidence="2" type="ORF">BINO364_LOCUS1780</name>
</gene>
<dbReference type="AlphaFoldDB" id="A0A8J9VNF3"/>
<name>A0A8J9VNF3_9NEOP</name>
<dbReference type="EMBL" id="OV170221">
    <property type="protein sequence ID" value="CAH0714762.1"/>
    <property type="molecule type" value="Genomic_DNA"/>
</dbReference>
<organism evidence="2 3">
    <name type="scientific">Brenthis ino</name>
    <name type="common">lesser marbled fritillary</name>
    <dbReference type="NCBI Taxonomy" id="405034"/>
    <lineage>
        <taxon>Eukaryota</taxon>
        <taxon>Metazoa</taxon>
        <taxon>Ecdysozoa</taxon>
        <taxon>Arthropoda</taxon>
        <taxon>Hexapoda</taxon>
        <taxon>Insecta</taxon>
        <taxon>Pterygota</taxon>
        <taxon>Neoptera</taxon>
        <taxon>Endopterygota</taxon>
        <taxon>Lepidoptera</taxon>
        <taxon>Glossata</taxon>
        <taxon>Ditrysia</taxon>
        <taxon>Papilionoidea</taxon>
        <taxon>Nymphalidae</taxon>
        <taxon>Heliconiinae</taxon>
        <taxon>Argynnini</taxon>
        <taxon>Brenthis</taxon>
    </lineage>
</organism>
<keyword evidence="3" id="KW-1185">Reference proteome</keyword>
<evidence type="ECO:0000313" key="3">
    <source>
        <dbReference type="Proteomes" id="UP000838878"/>
    </source>
</evidence>
<dbReference type="Proteomes" id="UP000838878">
    <property type="component" value="Chromosome 1"/>
</dbReference>
<evidence type="ECO:0000313" key="2">
    <source>
        <dbReference type="EMBL" id="CAH0714762.1"/>
    </source>
</evidence>
<proteinExistence type="predicted"/>
<accession>A0A8J9VNF3</accession>
<feature type="region of interest" description="Disordered" evidence="1">
    <location>
        <begin position="27"/>
        <end position="47"/>
    </location>
</feature>